<feature type="region of interest" description="Disordered" evidence="1">
    <location>
        <begin position="1"/>
        <end position="101"/>
    </location>
</feature>
<evidence type="ECO:0000256" key="1">
    <source>
        <dbReference type="SAM" id="MobiDB-lite"/>
    </source>
</evidence>
<sequence>MTMSYADIVKGKKTDTPKTDSSPTGVKASTGEAPKTLAPSPGYKPGATTKEAATTAPKPTTTPTVTMSSDRETHIMDGDGTGGGHLNTPEHQSNGKSLFPVDWDRDKAKKNILAVANSSSSTRVPGRKVKGVQRYEVTGTQDGVNIMVIVGGDEIVTAYPL</sequence>
<evidence type="ECO:0000313" key="3">
    <source>
        <dbReference type="EMBL" id="MBF4695203.1"/>
    </source>
</evidence>
<feature type="compositionally biased region" description="Low complexity" evidence="1">
    <location>
        <begin position="44"/>
        <end position="66"/>
    </location>
</feature>
<dbReference type="RefSeq" id="WP_194703446.1">
    <property type="nucleotide sequence ID" value="NZ_JADKNH010000014.1"/>
</dbReference>
<name>A0ABR9ZXK9_9FIRM</name>
<feature type="compositionally biased region" description="Basic and acidic residues" evidence="1">
    <location>
        <begin position="9"/>
        <end position="18"/>
    </location>
</feature>
<dbReference type="InterPro" id="IPR029501">
    <property type="entry name" value="EndoU_bac"/>
</dbReference>
<reference evidence="3 4" key="1">
    <citation type="submission" date="2020-11" db="EMBL/GenBank/DDBJ databases">
        <title>Fusibacter basophilias sp. nov.</title>
        <authorList>
            <person name="Qiu D."/>
        </authorList>
    </citation>
    <scope>NUCLEOTIDE SEQUENCE [LARGE SCALE GENOMIC DNA]</scope>
    <source>
        <strain evidence="3 4">Q10-2</strain>
    </source>
</reference>
<accession>A0ABR9ZXK9</accession>
<protein>
    <submittedName>
        <fullName evidence="3">EndoU domain-containing protein</fullName>
    </submittedName>
</protein>
<evidence type="ECO:0000313" key="4">
    <source>
        <dbReference type="Proteomes" id="UP000614200"/>
    </source>
</evidence>
<organism evidence="3 4">
    <name type="scientific">Fusibacter ferrireducens</name>
    <dbReference type="NCBI Taxonomy" id="2785058"/>
    <lineage>
        <taxon>Bacteria</taxon>
        <taxon>Bacillati</taxon>
        <taxon>Bacillota</taxon>
        <taxon>Clostridia</taxon>
        <taxon>Eubacteriales</taxon>
        <taxon>Eubacteriales Family XII. Incertae Sedis</taxon>
        <taxon>Fusibacter</taxon>
    </lineage>
</organism>
<dbReference type="EMBL" id="JADKNH010000014">
    <property type="protein sequence ID" value="MBF4695203.1"/>
    <property type="molecule type" value="Genomic_DNA"/>
</dbReference>
<gene>
    <name evidence="3" type="ORF">ISU02_19050</name>
</gene>
<comment type="caution">
    <text evidence="3">The sequence shown here is derived from an EMBL/GenBank/DDBJ whole genome shotgun (WGS) entry which is preliminary data.</text>
</comment>
<dbReference type="Proteomes" id="UP000614200">
    <property type="component" value="Unassembled WGS sequence"/>
</dbReference>
<keyword evidence="4" id="KW-1185">Reference proteome</keyword>
<dbReference type="Pfam" id="PF14436">
    <property type="entry name" value="EndoU_bacteria"/>
    <property type="match status" value="1"/>
</dbReference>
<evidence type="ECO:0000259" key="2">
    <source>
        <dbReference type="Pfam" id="PF14436"/>
    </source>
</evidence>
<feature type="domain" description="Bacterial EndoU nuclease" evidence="2">
    <location>
        <begin position="89"/>
        <end position="161"/>
    </location>
</feature>
<proteinExistence type="predicted"/>